<keyword evidence="1" id="KW-0472">Membrane</keyword>
<dbReference type="Proteomes" id="UP000240978">
    <property type="component" value="Unassembled WGS sequence"/>
</dbReference>
<dbReference type="AlphaFoldDB" id="A0A2P8GLS8"/>
<dbReference type="RefSeq" id="WP_106601170.1">
    <property type="nucleotide sequence ID" value="NZ_PYGK01000002.1"/>
</dbReference>
<feature type="transmembrane region" description="Helical" evidence="1">
    <location>
        <begin position="40"/>
        <end position="65"/>
    </location>
</feature>
<sequence length="323" mass="36582">MKKPDFGLSFWSLYTLGFTVALPTFLYYNEGWGEPQESAGIAFLYLGLGALSWLVAIGLYSRFFIKVVFTDKLRLERTAREGTTIMAKIIRKVQTGVIRDAVTLELRLAFSNLAGTHVELAYELNDARPFEKRFEEGNTIEMSAGINGREALFVPKSLDVSRNKGMVLLYSVIFLLLLAAAIVYPIISYRLESQGSGWRFLRLSHPWISVPLINIGVGIFIMLLMGFIGKASGAPEQPLHMVMYGIKTTATVLNFKQTGTYINEQPQVQFDIEYTDPQNNRRKAVYKKIVSLLEIHKLDCGPKEIMFLPDKPERIVFYEDLTL</sequence>
<comment type="caution">
    <text evidence="2">The sequence shown here is derived from an EMBL/GenBank/DDBJ whole genome shotgun (WGS) entry which is preliminary data.</text>
</comment>
<gene>
    <name evidence="2" type="ORF">CLV42_102490</name>
</gene>
<organism evidence="2 3">
    <name type="scientific">Chitinophaga ginsengisoli</name>
    <dbReference type="NCBI Taxonomy" id="363837"/>
    <lineage>
        <taxon>Bacteria</taxon>
        <taxon>Pseudomonadati</taxon>
        <taxon>Bacteroidota</taxon>
        <taxon>Chitinophagia</taxon>
        <taxon>Chitinophagales</taxon>
        <taxon>Chitinophagaceae</taxon>
        <taxon>Chitinophaga</taxon>
    </lineage>
</organism>
<feature type="transmembrane region" description="Helical" evidence="1">
    <location>
        <begin position="167"/>
        <end position="187"/>
    </location>
</feature>
<accession>A0A2P8GLS8</accession>
<reference evidence="2 3" key="1">
    <citation type="submission" date="2018-03" db="EMBL/GenBank/DDBJ databases">
        <title>Genomic Encyclopedia of Archaeal and Bacterial Type Strains, Phase II (KMG-II): from individual species to whole genera.</title>
        <authorList>
            <person name="Goeker M."/>
        </authorList>
    </citation>
    <scope>NUCLEOTIDE SEQUENCE [LARGE SCALE GENOMIC DNA]</scope>
    <source>
        <strain evidence="2 3">DSM 18107</strain>
    </source>
</reference>
<evidence type="ECO:0000313" key="2">
    <source>
        <dbReference type="EMBL" id="PSL34916.1"/>
    </source>
</evidence>
<dbReference type="OrthoDB" id="662998at2"/>
<protein>
    <submittedName>
        <fullName evidence="2">Uncharacterized protein</fullName>
    </submittedName>
</protein>
<keyword evidence="1" id="KW-0812">Transmembrane</keyword>
<feature type="transmembrane region" description="Helical" evidence="1">
    <location>
        <begin position="7"/>
        <end position="28"/>
    </location>
</feature>
<proteinExistence type="predicted"/>
<evidence type="ECO:0000313" key="3">
    <source>
        <dbReference type="Proteomes" id="UP000240978"/>
    </source>
</evidence>
<dbReference type="EMBL" id="PYGK01000002">
    <property type="protein sequence ID" value="PSL34916.1"/>
    <property type="molecule type" value="Genomic_DNA"/>
</dbReference>
<feature type="transmembrane region" description="Helical" evidence="1">
    <location>
        <begin position="207"/>
        <end position="228"/>
    </location>
</feature>
<keyword evidence="3" id="KW-1185">Reference proteome</keyword>
<keyword evidence="1" id="KW-1133">Transmembrane helix</keyword>
<evidence type="ECO:0000256" key="1">
    <source>
        <dbReference type="SAM" id="Phobius"/>
    </source>
</evidence>
<name>A0A2P8GLS8_9BACT</name>